<comment type="subcellular location">
    <subcellularLocation>
        <location evidence="1">Cell inner membrane</location>
        <topology evidence="1">Multi-pass membrane protein</topology>
    </subcellularLocation>
    <subcellularLocation>
        <location evidence="11">Cell membrane</location>
        <topology evidence="11">Multi-pass membrane protein</topology>
    </subcellularLocation>
</comment>
<evidence type="ECO:0000256" key="4">
    <source>
        <dbReference type="ARBA" id="ARBA00022475"/>
    </source>
</evidence>
<evidence type="ECO:0000256" key="11">
    <source>
        <dbReference type="HAMAP-Rule" id="MF_01844"/>
    </source>
</evidence>
<dbReference type="Proteomes" id="UP000255082">
    <property type="component" value="Unassembled WGS sequence"/>
</dbReference>
<keyword evidence="7 11" id="KW-0915">Sodium</keyword>
<feature type="transmembrane region" description="Helical" evidence="11">
    <location>
        <begin position="334"/>
        <end position="362"/>
    </location>
</feature>
<dbReference type="AlphaFoldDB" id="A0A378WLY1"/>
<dbReference type="Pfam" id="PF06965">
    <property type="entry name" value="Na_H_antiport_1"/>
    <property type="match status" value="1"/>
</dbReference>
<dbReference type="GO" id="GO:0006885">
    <property type="term" value="P:regulation of pH"/>
    <property type="evidence" value="ECO:0007669"/>
    <property type="project" value="UniProtKB-UniRule"/>
</dbReference>
<comment type="similarity">
    <text evidence="11">Belongs to the NhaA Na(+)/H(+) (TC 2.A.33) antiporter family.</text>
</comment>
<dbReference type="OrthoDB" id="9808135at2"/>
<organism evidence="12 13">
    <name type="scientific">Nocardia africana</name>
    <dbReference type="NCBI Taxonomy" id="134964"/>
    <lineage>
        <taxon>Bacteria</taxon>
        <taxon>Bacillati</taxon>
        <taxon>Actinomycetota</taxon>
        <taxon>Actinomycetes</taxon>
        <taxon>Mycobacteriales</taxon>
        <taxon>Nocardiaceae</taxon>
        <taxon>Nocardia</taxon>
    </lineage>
</organism>
<dbReference type="Gene3D" id="1.20.1530.10">
    <property type="entry name" value="Na+/H+ antiporter like domain"/>
    <property type="match status" value="1"/>
</dbReference>
<sequence>MATLGPVKFPRGVPGSLVGVWLVSPLREYPPQSPSAPERTSVIVALRSELVRYLRTETVGGAVLLVMAAVALLWANSPWRDSYFAMVDTTLAIPPLHLDLTLGDWTEDGLLAVFFFVAGLELKRELVVGELADRKRATLPVVAAVGGVITPAVIAFAIGWGVPGMDRGWAIPVATDIAFALAVLAMTGSRIPAGARVFLLSLAVVDDLMAIVLIAVLFTTTVAAGWLAGAAACFAGWAVAQRLRIRTPLVYVPLALLSWYALHEAGIHPTLAGVICGLLTRVRPDPDEDEAPAARLEHLFQPISAGVCVPLFALFASGVPLSTKVFGEMFTSRLSLAIIAGLLVGKTVGIFGSSWLAIRFGIAARPAGLGNRDMSALSVLGAIGFTVSLLVAELALPDRATTELAKAAVLMTSLAASLLGSALLLRRGRAHQARRDASAATEYE</sequence>
<feature type="transmembrane region" description="Helical" evidence="11">
    <location>
        <begin position="168"/>
        <end position="185"/>
    </location>
</feature>
<comment type="catalytic activity">
    <reaction evidence="11">
        <text>Na(+)(in) + 2 H(+)(out) = Na(+)(out) + 2 H(+)(in)</text>
        <dbReference type="Rhea" id="RHEA:29251"/>
        <dbReference type="ChEBI" id="CHEBI:15378"/>
        <dbReference type="ChEBI" id="CHEBI:29101"/>
    </reaction>
</comment>
<protein>
    <recommendedName>
        <fullName evidence="11">Na(+)/H(+) antiporter NhaA</fullName>
    </recommendedName>
    <alternativeName>
        <fullName evidence="11">Sodium/proton antiporter NhaA</fullName>
    </alternativeName>
</protein>
<name>A0A378WLY1_9NOCA</name>
<accession>A0A378WLY1</accession>
<feature type="transmembrane region" description="Helical" evidence="11">
    <location>
        <begin position="303"/>
        <end position="322"/>
    </location>
</feature>
<evidence type="ECO:0000313" key="12">
    <source>
        <dbReference type="EMBL" id="SUA41343.1"/>
    </source>
</evidence>
<keyword evidence="8 11" id="KW-0406">Ion transport</keyword>
<proteinExistence type="inferred from homology"/>
<evidence type="ECO:0000256" key="10">
    <source>
        <dbReference type="ARBA" id="ARBA00023201"/>
    </source>
</evidence>
<evidence type="ECO:0000313" key="13">
    <source>
        <dbReference type="Proteomes" id="UP000255082"/>
    </source>
</evidence>
<dbReference type="InterPro" id="IPR023171">
    <property type="entry name" value="Na/H_antiporter_dom_sf"/>
</dbReference>
<dbReference type="InterPro" id="IPR004670">
    <property type="entry name" value="NhaA"/>
</dbReference>
<feature type="transmembrane region" description="Helical" evidence="11">
    <location>
        <begin position="197"/>
        <end position="217"/>
    </location>
</feature>
<keyword evidence="3 11" id="KW-0050">Antiport</keyword>
<keyword evidence="10 11" id="KW-0739">Sodium transport</keyword>
<evidence type="ECO:0000256" key="5">
    <source>
        <dbReference type="ARBA" id="ARBA00022692"/>
    </source>
</evidence>
<dbReference type="HAMAP" id="MF_01844">
    <property type="entry name" value="NhaA"/>
    <property type="match status" value="1"/>
</dbReference>
<feature type="transmembrane region" description="Helical" evidence="11">
    <location>
        <begin position="374"/>
        <end position="392"/>
    </location>
</feature>
<feature type="transmembrane region" description="Helical" evidence="11">
    <location>
        <begin position="139"/>
        <end position="162"/>
    </location>
</feature>
<evidence type="ECO:0000256" key="1">
    <source>
        <dbReference type="ARBA" id="ARBA00004429"/>
    </source>
</evidence>
<keyword evidence="4 11" id="KW-1003">Cell membrane</keyword>
<evidence type="ECO:0000256" key="8">
    <source>
        <dbReference type="ARBA" id="ARBA00023065"/>
    </source>
</evidence>
<feature type="transmembrane region" description="Helical" evidence="11">
    <location>
        <begin position="223"/>
        <end position="240"/>
    </location>
</feature>
<keyword evidence="6 11" id="KW-1133">Transmembrane helix</keyword>
<dbReference type="PANTHER" id="PTHR30341:SF0">
    <property type="entry name" value="NA(+)_H(+) ANTIPORTER NHAA"/>
    <property type="match status" value="1"/>
</dbReference>
<evidence type="ECO:0000256" key="3">
    <source>
        <dbReference type="ARBA" id="ARBA00022449"/>
    </source>
</evidence>
<evidence type="ECO:0000256" key="6">
    <source>
        <dbReference type="ARBA" id="ARBA00022989"/>
    </source>
</evidence>
<dbReference type="PANTHER" id="PTHR30341">
    <property type="entry name" value="SODIUM ION/PROTON ANTIPORTER NHAA-RELATED"/>
    <property type="match status" value="1"/>
</dbReference>
<dbReference type="NCBIfam" id="TIGR00773">
    <property type="entry name" value="NhaA"/>
    <property type="match status" value="1"/>
</dbReference>
<feature type="transmembrane region" description="Helical" evidence="11">
    <location>
        <begin position="58"/>
        <end position="75"/>
    </location>
</feature>
<dbReference type="EMBL" id="UGRU01000001">
    <property type="protein sequence ID" value="SUA41343.1"/>
    <property type="molecule type" value="Genomic_DNA"/>
</dbReference>
<keyword evidence="5 11" id="KW-0812">Transmembrane</keyword>
<feature type="transmembrane region" description="Helical" evidence="11">
    <location>
        <begin position="404"/>
        <end position="425"/>
    </location>
</feature>
<gene>
    <name evidence="11 12" type="primary">nhaA</name>
    <name evidence="12" type="ORF">NCTC13184_00680</name>
</gene>
<evidence type="ECO:0000256" key="9">
    <source>
        <dbReference type="ARBA" id="ARBA00023136"/>
    </source>
</evidence>
<dbReference type="GO" id="GO:0005886">
    <property type="term" value="C:plasma membrane"/>
    <property type="evidence" value="ECO:0007669"/>
    <property type="project" value="UniProtKB-SubCell"/>
</dbReference>
<reference evidence="12 13" key="1">
    <citation type="submission" date="2018-06" db="EMBL/GenBank/DDBJ databases">
        <authorList>
            <consortium name="Pathogen Informatics"/>
            <person name="Doyle S."/>
        </authorList>
    </citation>
    <scope>NUCLEOTIDE SEQUENCE [LARGE SCALE GENOMIC DNA]</scope>
    <source>
        <strain evidence="12 13">NCTC13184</strain>
    </source>
</reference>
<comment type="function">
    <text evidence="11">Na(+)/H(+) antiporter that extrudes sodium in exchange for external protons.</text>
</comment>
<evidence type="ECO:0000256" key="2">
    <source>
        <dbReference type="ARBA" id="ARBA00022448"/>
    </source>
</evidence>
<dbReference type="GO" id="GO:0015385">
    <property type="term" value="F:sodium:proton antiporter activity"/>
    <property type="evidence" value="ECO:0007669"/>
    <property type="project" value="UniProtKB-UniRule"/>
</dbReference>
<evidence type="ECO:0000256" key="7">
    <source>
        <dbReference type="ARBA" id="ARBA00023053"/>
    </source>
</evidence>
<keyword evidence="9 11" id="KW-0472">Membrane</keyword>
<keyword evidence="2 11" id="KW-0813">Transport</keyword>